<dbReference type="InterPro" id="IPR037523">
    <property type="entry name" value="VOC_core"/>
</dbReference>
<dbReference type="KEGG" id="ock:EXM22_12355"/>
<dbReference type="InterPro" id="IPR029068">
    <property type="entry name" value="Glyas_Bleomycin-R_OHBP_Dase"/>
</dbReference>
<gene>
    <name evidence="3" type="ORF">EXM22_12355</name>
</gene>
<dbReference type="PANTHER" id="PTHR43048">
    <property type="entry name" value="METHYLMALONYL-COA EPIMERASE"/>
    <property type="match status" value="1"/>
</dbReference>
<dbReference type="Proteomes" id="UP000324209">
    <property type="component" value="Chromosome"/>
</dbReference>
<dbReference type="GO" id="GO:0004493">
    <property type="term" value="F:methylmalonyl-CoA epimerase activity"/>
    <property type="evidence" value="ECO:0007669"/>
    <property type="project" value="TreeGrafter"/>
</dbReference>
<dbReference type="Pfam" id="PF00903">
    <property type="entry name" value="Glyoxalase"/>
    <property type="match status" value="1"/>
</dbReference>
<evidence type="ECO:0000256" key="1">
    <source>
        <dbReference type="ARBA" id="ARBA00022723"/>
    </source>
</evidence>
<dbReference type="InterPro" id="IPR051785">
    <property type="entry name" value="MMCE/EMCE_epimerase"/>
</dbReference>
<accession>A0A5C1QP21</accession>
<proteinExistence type="predicted"/>
<evidence type="ECO:0000313" key="4">
    <source>
        <dbReference type="Proteomes" id="UP000324209"/>
    </source>
</evidence>
<dbReference type="InterPro" id="IPR004360">
    <property type="entry name" value="Glyas_Fos-R_dOase_dom"/>
</dbReference>
<name>A0A5C1QP21_9SPIO</name>
<evidence type="ECO:0000313" key="3">
    <source>
        <dbReference type="EMBL" id="QEN08740.1"/>
    </source>
</evidence>
<dbReference type="PROSITE" id="PS51819">
    <property type="entry name" value="VOC"/>
    <property type="match status" value="1"/>
</dbReference>
<keyword evidence="1" id="KW-0479">Metal-binding</keyword>
<dbReference type="CDD" id="cd06587">
    <property type="entry name" value="VOC"/>
    <property type="match status" value="1"/>
</dbReference>
<dbReference type="Gene3D" id="3.10.180.10">
    <property type="entry name" value="2,3-Dihydroxybiphenyl 1,2-Dioxygenase, domain 1"/>
    <property type="match status" value="1"/>
</dbReference>
<organism evidence="3 4">
    <name type="scientific">Oceanispirochaeta crateris</name>
    <dbReference type="NCBI Taxonomy" id="2518645"/>
    <lineage>
        <taxon>Bacteria</taxon>
        <taxon>Pseudomonadati</taxon>
        <taxon>Spirochaetota</taxon>
        <taxon>Spirochaetia</taxon>
        <taxon>Spirochaetales</taxon>
        <taxon>Spirochaetaceae</taxon>
        <taxon>Oceanispirochaeta</taxon>
    </lineage>
</organism>
<dbReference type="GO" id="GO:0046872">
    <property type="term" value="F:metal ion binding"/>
    <property type="evidence" value="ECO:0007669"/>
    <property type="project" value="UniProtKB-KW"/>
</dbReference>
<dbReference type="GO" id="GO:0046491">
    <property type="term" value="P:L-methylmalonyl-CoA metabolic process"/>
    <property type="evidence" value="ECO:0007669"/>
    <property type="project" value="TreeGrafter"/>
</dbReference>
<protein>
    <submittedName>
        <fullName evidence="3">VOC family protein</fullName>
    </submittedName>
</protein>
<dbReference type="AlphaFoldDB" id="A0A5C1QP21"/>
<dbReference type="PANTHER" id="PTHR43048:SF6">
    <property type="entry name" value="BLR8189 PROTEIN"/>
    <property type="match status" value="1"/>
</dbReference>
<dbReference type="OrthoDB" id="9814858at2"/>
<dbReference type="RefSeq" id="WP_149486821.1">
    <property type="nucleotide sequence ID" value="NZ_CP036150.1"/>
</dbReference>
<dbReference type="EMBL" id="CP036150">
    <property type="protein sequence ID" value="QEN08740.1"/>
    <property type="molecule type" value="Genomic_DNA"/>
</dbReference>
<evidence type="ECO:0000259" key="2">
    <source>
        <dbReference type="PROSITE" id="PS51819"/>
    </source>
</evidence>
<sequence length="141" mass="15838">MNPMTPMNNNIAASMKFHHIAIKCADFDKSKAFYTETLGMNVALQWGEGDDRGCMMDIGGGSYIEIFAGGTKTDSPENSVIHFCILVEDCDLYYNRVLKSGYAGKDAPFDLVIKAKEKELPIRIAFVYGPDNEVIEFFQYR</sequence>
<keyword evidence="4" id="KW-1185">Reference proteome</keyword>
<dbReference type="SUPFAM" id="SSF54593">
    <property type="entry name" value="Glyoxalase/Bleomycin resistance protein/Dihydroxybiphenyl dioxygenase"/>
    <property type="match status" value="1"/>
</dbReference>
<feature type="domain" description="VOC" evidence="2">
    <location>
        <begin position="16"/>
        <end position="140"/>
    </location>
</feature>
<reference evidence="3 4" key="1">
    <citation type="submission" date="2019-02" db="EMBL/GenBank/DDBJ databases">
        <title>Complete Genome Sequence and Methylome Analysis of free living Spirochaetas.</title>
        <authorList>
            <person name="Fomenkov A."/>
            <person name="Dubinina G."/>
            <person name="Leshcheva N."/>
            <person name="Mikheeva N."/>
            <person name="Grabovich M."/>
            <person name="Vincze T."/>
            <person name="Roberts R.J."/>
        </authorList>
    </citation>
    <scope>NUCLEOTIDE SEQUENCE [LARGE SCALE GENOMIC DNA]</scope>
    <source>
        <strain evidence="3 4">K2</strain>
    </source>
</reference>